<name>A0A0K9PTL3_ZOSMR</name>
<protein>
    <submittedName>
        <fullName evidence="2">Uncharacterized protein</fullName>
    </submittedName>
</protein>
<sequence>MNMVANDFKLLPMDVPWNQQDEANTKKAIETIQKEFQFIGTNKAYRYINKTLNKLWRSAYNALLTKYDNKNLSIDEVMETLPYYVIKDQFRNKLIEKRSERGMFISEINRNNREKQTNHSLGSKNLSKRNYEGDKMFKWLKSEEAIRMTEQESMSEKDLFKYDITKHIGKSTKSGRIIGTTGSPLSKQTTHRMNVDSTSYDKGKASVTDNVDDIVENAMTRQMELFKQYTSPLQAQNPNMHIPDFPSYGASTSRPPVQQTPPQQMIEPEEQTRGQSINIFSRNNELSNSKLIFKNACSKKKKKDNQQKKD</sequence>
<accession>A0A0K9PTL3</accession>
<dbReference type="OrthoDB" id="1717030at2759"/>
<organism evidence="2 3">
    <name type="scientific">Zostera marina</name>
    <name type="common">Eelgrass</name>
    <dbReference type="NCBI Taxonomy" id="29655"/>
    <lineage>
        <taxon>Eukaryota</taxon>
        <taxon>Viridiplantae</taxon>
        <taxon>Streptophyta</taxon>
        <taxon>Embryophyta</taxon>
        <taxon>Tracheophyta</taxon>
        <taxon>Spermatophyta</taxon>
        <taxon>Magnoliopsida</taxon>
        <taxon>Liliopsida</taxon>
        <taxon>Zosteraceae</taxon>
        <taxon>Zostera</taxon>
    </lineage>
</organism>
<reference evidence="3" key="1">
    <citation type="journal article" date="2016" name="Nature">
        <title>The genome of the seagrass Zostera marina reveals angiosperm adaptation to the sea.</title>
        <authorList>
            <person name="Olsen J.L."/>
            <person name="Rouze P."/>
            <person name="Verhelst B."/>
            <person name="Lin Y.-C."/>
            <person name="Bayer T."/>
            <person name="Collen J."/>
            <person name="Dattolo E."/>
            <person name="De Paoli E."/>
            <person name="Dittami S."/>
            <person name="Maumus F."/>
            <person name="Michel G."/>
            <person name="Kersting A."/>
            <person name="Lauritano C."/>
            <person name="Lohaus R."/>
            <person name="Toepel M."/>
            <person name="Tonon T."/>
            <person name="Vanneste K."/>
            <person name="Amirebrahimi M."/>
            <person name="Brakel J."/>
            <person name="Bostroem C."/>
            <person name="Chovatia M."/>
            <person name="Grimwood J."/>
            <person name="Jenkins J.W."/>
            <person name="Jueterbock A."/>
            <person name="Mraz A."/>
            <person name="Stam W.T."/>
            <person name="Tice H."/>
            <person name="Bornberg-Bauer E."/>
            <person name="Green P.J."/>
            <person name="Pearson G.A."/>
            <person name="Procaccini G."/>
            <person name="Duarte C.M."/>
            <person name="Schmutz J."/>
            <person name="Reusch T.B.H."/>
            <person name="Van de Peer Y."/>
        </authorList>
    </citation>
    <scope>NUCLEOTIDE SEQUENCE [LARGE SCALE GENOMIC DNA]</scope>
    <source>
        <strain evidence="3">cv. Finnish</strain>
    </source>
</reference>
<dbReference type="Proteomes" id="UP000036987">
    <property type="component" value="Unassembled WGS sequence"/>
</dbReference>
<feature type="compositionally biased region" description="Polar residues" evidence="1">
    <location>
        <begin position="180"/>
        <end position="198"/>
    </location>
</feature>
<feature type="compositionally biased region" description="Polar residues" evidence="1">
    <location>
        <begin position="273"/>
        <end position="290"/>
    </location>
</feature>
<dbReference type="AlphaFoldDB" id="A0A0K9PTL3"/>
<dbReference type="EMBL" id="LFYR01000670">
    <property type="protein sequence ID" value="KMZ71577.1"/>
    <property type="molecule type" value="Genomic_DNA"/>
</dbReference>
<evidence type="ECO:0000256" key="1">
    <source>
        <dbReference type="SAM" id="MobiDB-lite"/>
    </source>
</evidence>
<feature type="region of interest" description="Disordered" evidence="1">
    <location>
        <begin position="175"/>
        <end position="201"/>
    </location>
</feature>
<proteinExistence type="predicted"/>
<comment type="caution">
    <text evidence="2">The sequence shown here is derived from an EMBL/GenBank/DDBJ whole genome shotgun (WGS) entry which is preliminary data.</text>
</comment>
<keyword evidence="3" id="KW-1185">Reference proteome</keyword>
<evidence type="ECO:0000313" key="2">
    <source>
        <dbReference type="EMBL" id="KMZ71577.1"/>
    </source>
</evidence>
<gene>
    <name evidence="2" type="ORF">ZOSMA_179G00010</name>
</gene>
<evidence type="ECO:0000313" key="3">
    <source>
        <dbReference type="Proteomes" id="UP000036987"/>
    </source>
</evidence>
<feature type="compositionally biased region" description="Polar residues" evidence="1">
    <location>
        <begin position="249"/>
        <end position="263"/>
    </location>
</feature>
<feature type="region of interest" description="Disordered" evidence="1">
    <location>
        <begin position="235"/>
        <end position="310"/>
    </location>
</feature>